<dbReference type="InterPro" id="IPR036388">
    <property type="entry name" value="WH-like_DNA-bd_sf"/>
</dbReference>
<dbReference type="Gene3D" id="1.10.10.10">
    <property type="entry name" value="Winged helix-like DNA-binding domain superfamily/Winged helix DNA-binding domain"/>
    <property type="match status" value="1"/>
</dbReference>
<dbReference type="SMART" id="SM00421">
    <property type="entry name" value="HTH_LUXR"/>
    <property type="match status" value="1"/>
</dbReference>
<dbReference type="KEGG" id="syw:SYNW1973"/>
<dbReference type="PANTHER" id="PTHR44688:SF16">
    <property type="entry name" value="DNA-BINDING TRANSCRIPTIONAL ACTIVATOR DEVR_DOSR"/>
    <property type="match status" value="1"/>
</dbReference>
<keyword evidence="3" id="KW-0804">Transcription</keyword>
<dbReference type="CDD" id="cd06170">
    <property type="entry name" value="LuxR_C_like"/>
    <property type="match status" value="1"/>
</dbReference>
<accession>Q7U4U0</accession>
<evidence type="ECO:0000256" key="1">
    <source>
        <dbReference type="ARBA" id="ARBA00023015"/>
    </source>
</evidence>
<dbReference type="PROSITE" id="PS00622">
    <property type="entry name" value="HTH_LUXR_1"/>
    <property type="match status" value="1"/>
</dbReference>
<dbReference type="PROSITE" id="PS50043">
    <property type="entry name" value="HTH_LUXR_2"/>
    <property type="match status" value="1"/>
</dbReference>
<dbReference type="STRING" id="84588.SYNW1973"/>
<dbReference type="GO" id="GO:0003677">
    <property type="term" value="F:DNA binding"/>
    <property type="evidence" value="ECO:0007669"/>
    <property type="project" value="UniProtKB-KW"/>
</dbReference>
<protein>
    <submittedName>
        <fullName evidence="5">Possible transcriptional regulator, luxR family</fullName>
    </submittedName>
</protein>
<dbReference type="SUPFAM" id="SSF46894">
    <property type="entry name" value="C-terminal effector domain of the bipartite response regulators"/>
    <property type="match status" value="1"/>
</dbReference>
<feature type="domain" description="HTH luxR-type" evidence="4">
    <location>
        <begin position="1"/>
        <end position="65"/>
    </location>
</feature>
<dbReference type="PANTHER" id="PTHR44688">
    <property type="entry name" value="DNA-BINDING TRANSCRIPTIONAL ACTIVATOR DEVR_DOSR"/>
    <property type="match status" value="1"/>
</dbReference>
<evidence type="ECO:0000256" key="2">
    <source>
        <dbReference type="ARBA" id="ARBA00023125"/>
    </source>
</evidence>
<organism evidence="5 6">
    <name type="scientific">Parasynechococcus marenigrum (strain WH8102)</name>
    <dbReference type="NCBI Taxonomy" id="84588"/>
    <lineage>
        <taxon>Bacteria</taxon>
        <taxon>Bacillati</taxon>
        <taxon>Cyanobacteriota</taxon>
        <taxon>Cyanophyceae</taxon>
        <taxon>Synechococcales</taxon>
        <taxon>Prochlorococcaceae</taxon>
        <taxon>Parasynechococcus</taxon>
        <taxon>Parasynechococcus marenigrum</taxon>
    </lineage>
</organism>
<dbReference type="InterPro" id="IPR016032">
    <property type="entry name" value="Sig_transdc_resp-reg_C-effctor"/>
</dbReference>
<evidence type="ECO:0000256" key="3">
    <source>
        <dbReference type="ARBA" id="ARBA00023163"/>
    </source>
</evidence>
<dbReference type="EMBL" id="BX569694">
    <property type="protein sequence ID" value="CAE08488.1"/>
    <property type="molecule type" value="Genomic_DNA"/>
</dbReference>
<dbReference type="GO" id="GO:0006355">
    <property type="term" value="P:regulation of DNA-templated transcription"/>
    <property type="evidence" value="ECO:0007669"/>
    <property type="project" value="InterPro"/>
</dbReference>
<dbReference type="Pfam" id="PF00196">
    <property type="entry name" value="GerE"/>
    <property type="match status" value="1"/>
</dbReference>
<dbReference type="Proteomes" id="UP000001422">
    <property type="component" value="Chromosome"/>
</dbReference>
<proteinExistence type="predicted"/>
<dbReference type="RefSeq" id="WP_011128831.1">
    <property type="nucleotide sequence ID" value="NC_005070.1"/>
</dbReference>
<name>Q7U4U0_PARMW</name>
<dbReference type="AlphaFoldDB" id="Q7U4U0"/>
<dbReference type="PRINTS" id="PR00038">
    <property type="entry name" value="HTHLUXR"/>
</dbReference>
<dbReference type="HOGENOM" id="CLU_000445_103_8_3"/>
<evidence type="ECO:0000313" key="6">
    <source>
        <dbReference type="Proteomes" id="UP000001422"/>
    </source>
</evidence>
<sequence length="69" mass="7522">MVSDIPLTPAEQRVSALLLQGLSNRAIAERLVISHRTVECHISRALAKTGCVNRLELALRMLTMPSTPA</sequence>
<evidence type="ECO:0000313" key="5">
    <source>
        <dbReference type="EMBL" id="CAE08488.1"/>
    </source>
</evidence>
<keyword evidence="6" id="KW-1185">Reference proteome</keyword>
<keyword evidence="2" id="KW-0238">DNA-binding</keyword>
<dbReference type="InterPro" id="IPR000792">
    <property type="entry name" value="Tscrpt_reg_LuxR_C"/>
</dbReference>
<dbReference type="eggNOG" id="COG2197">
    <property type="taxonomic scope" value="Bacteria"/>
</dbReference>
<gene>
    <name evidence="5" type="ordered locus">SYNW1973</name>
</gene>
<evidence type="ECO:0000259" key="4">
    <source>
        <dbReference type="PROSITE" id="PS50043"/>
    </source>
</evidence>
<keyword evidence="1" id="KW-0805">Transcription regulation</keyword>
<reference evidence="5 6" key="1">
    <citation type="journal article" date="2003" name="Nature">
        <title>The genome of a motile marine Synechococcus.</title>
        <authorList>
            <person name="Palenik B."/>
            <person name="Brahamsha B."/>
            <person name="Larimer F."/>
            <person name="Land M."/>
            <person name="Hauser L."/>
            <person name="Chain P."/>
            <person name="Lamerdin J."/>
            <person name="Regala W."/>
            <person name="Allen E.A."/>
            <person name="McCarren J."/>
            <person name="Paulsen I."/>
            <person name="Dufresne A."/>
            <person name="Partensky F."/>
            <person name="Webb E."/>
            <person name="Waterbury J."/>
        </authorList>
    </citation>
    <scope>NUCLEOTIDE SEQUENCE [LARGE SCALE GENOMIC DNA]</scope>
    <source>
        <strain evidence="5 6">WH8102</strain>
    </source>
</reference>